<comment type="caution">
    <text evidence="1">The sequence shown here is derived from an EMBL/GenBank/DDBJ whole genome shotgun (WGS) entry which is preliminary data.</text>
</comment>
<proteinExistence type="predicted"/>
<name>A0AAD9R949_9HYME</name>
<reference evidence="1" key="2">
    <citation type="journal article" date="2023" name="Commun. Biol.">
        <title>Intrasexual cuticular hydrocarbon dimorphism in a wasp sheds light on hydrocarbon biosynthesis genes in Hymenoptera.</title>
        <authorList>
            <person name="Moris V.C."/>
            <person name="Podsiadlowski L."/>
            <person name="Martin S."/>
            <person name="Oeyen J.P."/>
            <person name="Donath A."/>
            <person name="Petersen M."/>
            <person name="Wilbrandt J."/>
            <person name="Misof B."/>
            <person name="Liedtke D."/>
            <person name="Thamm M."/>
            <person name="Scheiner R."/>
            <person name="Schmitt T."/>
            <person name="Niehuis O."/>
        </authorList>
    </citation>
    <scope>NUCLEOTIDE SEQUENCE</scope>
    <source>
        <strain evidence="1">GBR_01_08_01A</strain>
    </source>
</reference>
<evidence type="ECO:0000313" key="1">
    <source>
        <dbReference type="EMBL" id="KAK2575334.1"/>
    </source>
</evidence>
<keyword evidence="2" id="KW-1185">Reference proteome</keyword>
<reference evidence="1" key="1">
    <citation type="submission" date="2021-08" db="EMBL/GenBank/DDBJ databases">
        <authorList>
            <person name="Misof B."/>
            <person name="Oliver O."/>
            <person name="Podsiadlowski L."/>
            <person name="Donath A."/>
            <person name="Peters R."/>
            <person name="Mayer C."/>
            <person name="Rust J."/>
            <person name="Gunkel S."/>
            <person name="Lesny P."/>
            <person name="Martin S."/>
            <person name="Oeyen J.P."/>
            <person name="Petersen M."/>
            <person name="Panagiotis P."/>
            <person name="Wilbrandt J."/>
            <person name="Tanja T."/>
        </authorList>
    </citation>
    <scope>NUCLEOTIDE SEQUENCE</scope>
    <source>
        <strain evidence="1">GBR_01_08_01A</strain>
        <tissue evidence="1">Thorax + abdomen</tissue>
    </source>
</reference>
<accession>A0AAD9R949</accession>
<dbReference type="InterPro" id="IPR005312">
    <property type="entry name" value="DUF1759"/>
</dbReference>
<organism evidence="1 2">
    <name type="scientific">Odynerus spinipes</name>
    <dbReference type="NCBI Taxonomy" id="1348599"/>
    <lineage>
        <taxon>Eukaryota</taxon>
        <taxon>Metazoa</taxon>
        <taxon>Ecdysozoa</taxon>
        <taxon>Arthropoda</taxon>
        <taxon>Hexapoda</taxon>
        <taxon>Insecta</taxon>
        <taxon>Pterygota</taxon>
        <taxon>Neoptera</taxon>
        <taxon>Endopterygota</taxon>
        <taxon>Hymenoptera</taxon>
        <taxon>Apocrita</taxon>
        <taxon>Aculeata</taxon>
        <taxon>Vespoidea</taxon>
        <taxon>Vespidae</taxon>
        <taxon>Eumeninae</taxon>
        <taxon>Odynerus</taxon>
    </lineage>
</organism>
<gene>
    <name evidence="1" type="ORF">KPH14_012768</name>
</gene>
<protein>
    <recommendedName>
        <fullName evidence="3">Gag protein</fullName>
    </recommendedName>
</protein>
<evidence type="ECO:0008006" key="3">
    <source>
        <dbReference type="Google" id="ProtNLM"/>
    </source>
</evidence>
<dbReference type="Proteomes" id="UP001258017">
    <property type="component" value="Unassembled WGS sequence"/>
</dbReference>
<dbReference type="EMBL" id="JAIFRP010004443">
    <property type="protein sequence ID" value="KAK2575334.1"/>
    <property type="molecule type" value="Genomic_DNA"/>
</dbReference>
<sequence length="289" mass="32883">MVAKLHYLKTSVTGTAAQLISNVPMSHESFDVAWNLIKERFDDKERLILSYVEKLFSNTTQVNRTAHDLNTLVSSTKETLDALKALDVPLEHWNYVLLYTLTRRLDSTMREAWEVKRSSLPRPTTVDQLIDFIQARARALEAIQSPSQSTYSSRIKSVKEPLTPKTRAAHYATTQPATAQYPCDLCRGAHYIVSCPKFRELHPTDRHKLVVNQRLCFNCLGHHNLSACNSSRTCKTCGAKHHTMIHLPSSIPQHQLATAQRRPQPLCDGLNQLSHYLKEMRRRCAISPV</sequence>
<evidence type="ECO:0000313" key="2">
    <source>
        <dbReference type="Proteomes" id="UP001258017"/>
    </source>
</evidence>
<dbReference type="Pfam" id="PF03564">
    <property type="entry name" value="DUF1759"/>
    <property type="match status" value="1"/>
</dbReference>
<dbReference type="PANTHER" id="PTHR47331">
    <property type="entry name" value="PHD-TYPE DOMAIN-CONTAINING PROTEIN"/>
    <property type="match status" value="1"/>
</dbReference>
<dbReference type="AlphaFoldDB" id="A0AAD9R949"/>